<evidence type="ECO:0000313" key="3">
    <source>
        <dbReference type="EMBL" id="KAF6749743.1"/>
    </source>
</evidence>
<comment type="caution">
    <text evidence="3">The sequence shown here is derived from an EMBL/GenBank/DDBJ whole genome shotgun (WGS) entry which is preliminary data.</text>
</comment>
<feature type="compositionally biased region" description="Basic and acidic residues" evidence="1">
    <location>
        <begin position="87"/>
        <end position="100"/>
    </location>
</feature>
<feature type="region of interest" description="Disordered" evidence="1">
    <location>
        <begin position="112"/>
        <end position="150"/>
    </location>
</feature>
<keyword evidence="2" id="KW-0812">Transmembrane</keyword>
<reference evidence="3 4" key="1">
    <citation type="submission" date="2020-07" db="EMBL/GenBank/DDBJ databases">
        <title>Comparative genomics of pyrophilous fungi reveals a link between fire events and developmental genes.</title>
        <authorList>
            <consortium name="DOE Joint Genome Institute"/>
            <person name="Steindorff A.S."/>
            <person name="Carver A."/>
            <person name="Calhoun S."/>
            <person name="Stillman K."/>
            <person name="Liu H."/>
            <person name="Lipzen A."/>
            <person name="Pangilinan J."/>
            <person name="Labutti K."/>
            <person name="Bruns T.D."/>
            <person name="Grigoriev I.V."/>
        </authorList>
    </citation>
    <scope>NUCLEOTIDE SEQUENCE [LARGE SCALE GENOMIC DNA]</scope>
    <source>
        <strain evidence="3 4">CBS 144469</strain>
    </source>
</reference>
<organism evidence="3 4">
    <name type="scientific">Ephemerocybe angulata</name>
    <dbReference type="NCBI Taxonomy" id="980116"/>
    <lineage>
        <taxon>Eukaryota</taxon>
        <taxon>Fungi</taxon>
        <taxon>Dikarya</taxon>
        <taxon>Basidiomycota</taxon>
        <taxon>Agaricomycotina</taxon>
        <taxon>Agaricomycetes</taxon>
        <taxon>Agaricomycetidae</taxon>
        <taxon>Agaricales</taxon>
        <taxon>Agaricineae</taxon>
        <taxon>Psathyrellaceae</taxon>
        <taxon>Ephemerocybe</taxon>
    </lineage>
</organism>
<proteinExistence type="predicted"/>
<keyword evidence="2" id="KW-0472">Membrane</keyword>
<feature type="compositionally biased region" description="Low complexity" evidence="1">
    <location>
        <begin position="126"/>
        <end position="141"/>
    </location>
</feature>
<protein>
    <submittedName>
        <fullName evidence="3">Uncharacterized protein</fullName>
    </submittedName>
</protein>
<keyword evidence="4" id="KW-1185">Reference proteome</keyword>
<evidence type="ECO:0000256" key="2">
    <source>
        <dbReference type="SAM" id="Phobius"/>
    </source>
</evidence>
<dbReference type="EMBL" id="JACGCI010000061">
    <property type="protein sequence ID" value="KAF6749743.1"/>
    <property type="molecule type" value="Genomic_DNA"/>
</dbReference>
<feature type="region of interest" description="Disordered" evidence="1">
    <location>
        <begin position="81"/>
        <end position="100"/>
    </location>
</feature>
<gene>
    <name evidence="3" type="ORF">DFP72DRAFT_1072969</name>
</gene>
<keyword evidence="2" id="KW-1133">Transmembrane helix</keyword>
<dbReference type="Proteomes" id="UP000521943">
    <property type="component" value="Unassembled WGS sequence"/>
</dbReference>
<feature type="transmembrane region" description="Helical" evidence="2">
    <location>
        <begin position="20"/>
        <end position="37"/>
    </location>
</feature>
<evidence type="ECO:0000256" key="1">
    <source>
        <dbReference type="SAM" id="MobiDB-lite"/>
    </source>
</evidence>
<name>A0A8H6HMG4_9AGAR</name>
<dbReference type="AlphaFoldDB" id="A0A8H6HMG4"/>
<accession>A0A8H6HMG4</accession>
<dbReference type="OrthoDB" id="3198959at2759"/>
<evidence type="ECO:0000313" key="4">
    <source>
        <dbReference type="Proteomes" id="UP000521943"/>
    </source>
</evidence>
<sequence length="150" mass="16501">MAPTGEPKPSPKPEPIGSMAWVSLITICTLCGLFILWRRADALRKVVARRFNLKPLHGQSEGRIRLSEDDGPPAAEFLWNGDEYDDDNTHLDTVDPSARELSDHIKRATNAWREPNIAPLQSHDQPTASASSIAPATPDPSSQDDAIIRL</sequence>